<feature type="transmembrane region" description="Helical" evidence="7">
    <location>
        <begin position="350"/>
        <end position="371"/>
    </location>
</feature>
<feature type="transmembrane region" description="Helical" evidence="7">
    <location>
        <begin position="256"/>
        <end position="277"/>
    </location>
</feature>
<feature type="transmembrane region" description="Helical" evidence="7">
    <location>
        <begin position="38"/>
        <end position="59"/>
    </location>
</feature>
<dbReference type="PANTHER" id="PTHR42718">
    <property type="entry name" value="MAJOR FACILITATOR SUPERFAMILY MULTIDRUG TRANSPORTER MFSC"/>
    <property type="match status" value="1"/>
</dbReference>
<keyword evidence="2" id="KW-0813">Transport</keyword>
<keyword evidence="5 7" id="KW-1133">Transmembrane helix</keyword>
<comment type="caution">
    <text evidence="9">The sequence shown here is derived from an EMBL/GenBank/DDBJ whole genome shotgun (WGS) entry which is preliminary data.</text>
</comment>
<feature type="transmembrane region" description="Helical" evidence="7">
    <location>
        <begin position="283"/>
        <end position="311"/>
    </location>
</feature>
<reference evidence="9 10" key="1">
    <citation type="submission" date="2019-02" db="EMBL/GenBank/DDBJ databases">
        <title>Genomic Encyclopedia of Type Strains, Phase IV (KMG-IV): sequencing the most valuable type-strain genomes for metagenomic binning, comparative biology and taxonomic classification.</title>
        <authorList>
            <person name="Goeker M."/>
        </authorList>
    </citation>
    <scope>NUCLEOTIDE SEQUENCE [LARGE SCALE GENOMIC DNA]</scope>
    <source>
        <strain evidence="9 10">DSM 101727</strain>
    </source>
</reference>
<dbReference type="CDD" id="cd17321">
    <property type="entry name" value="MFS_MMR_MDR_like"/>
    <property type="match status" value="1"/>
</dbReference>
<feature type="transmembrane region" description="Helical" evidence="7">
    <location>
        <begin position="323"/>
        <end position="344"/>
    </location>
</feature>
<feature type="transmembrane region" description="Helical" evidence="7">
    <location>
        <begin position="96"/>
        <end position="113"/>
    </location>
</feature>
<dbReference type="PANTHER" id="PTHR42718:SF46">
    <property type="entry name" value="BLR6921 PROTEIN"/>
    <property type="match status" value="1"/>
</dbReference>
<dbReference type="Gene3D" id="1.20.1720.10">
    <property type="entry name" value="Multidrug resistance protein D"/>
    <property type="match status" value="1"/>
</dbReference>
<feature type="transmembrane region" description="Helical" evidence="7">
    <location>
        <begin position="125"/>
        <end position="147"/>
    </location>
</feature>
<evidence type="ECO:0000256" key="3">
    <source>
        <dbReference type="ARBA" id="ARBA00022475"/>
    </source>
</evidence>
<feature type="domain" description="Major facilitator superfamily (MFS) profile" evidence="8">
    <location>
        <begin position="1"/>
        <end position="444"/>
    </location>
</feature>
<evidence type="ECO:0000256" key="7">
    <source>
        <dbReference type="SAM" id="Phobius"/>
    </source>
</evidence>
<evidence type="ECO:0000313" key="10">
    <source>
        <dbReference type="Proteomes" id="UP000294257"/>
    </source>
</evidence>
<accession>A0A4Q7KRX8</accession>
<dbReference type="Pfam" id="PF07690">
    <property type="entry name" value="MFS_1"/>
    <property type="match status" value="1"/>
</dbReference>
<feature type="transmembrane region" description="Helical" evidence="7">
    <location>
        <begin position="392"/>
        <end position="409"/>
    </location>
</feature>
<dbReference type="EMBL" id="SGWQ01000004">
    <property type="protein sequence ID" value="RZS39247.1"/>
    <property type="molecule type" value="Genomic_DNA"/>
</dbReference>
<keyword evidence="10" id="KW-1185">Reference proteome</keyword>
<organism evidence="9 10">
    <name type="scientific">Herbihabitans rhizosphaerae</name>
    <dbReference type="NCBI Taxonomy" id="1872711"/>
    <lineage>
        <taxon>Bacteria</taxon>
        <taxon>Bacillati</taxon>
        <taxon>Actinomycetota</taxon>
        <taxon>Actinomycetes</taxon>
        <taxon>Pseudonocardiales</taxon>
        <taxon>Pseudonocardiaceae</taxon>
        <taxon>Herbihabitans</taxon>
    </lineage>
</organism>
<comment type="subcellular location">
    <subcellularLocation>
        <location evidence="1">Cell membrane</location>
        <topology evidence="1">Multi-pass membrane protein</topology>
    </subcellularLocation>
</comment>
<evidence type="ECO:0000259" key="8">
    <source>
        <dbReference type="PROSITE" id="PS50850"/>
    </source>
</evidence>
<feature type="transmembrane region" description="Helical" evidence="7">
    <location>
        <begin position="415"/>
        <end position="441"/>
    </location>
</feature>
<keyword evidence="3" id="KW-1003">Cell membrane</keyword>
<dbReference type="Gene3D" id="1.20.1250.20">
    <property type="entry name" value="MFS general substrate transporter like domains"/>
    <property type="match status" value="1"/>
</dbReference>
<dbReference type="Proteomes" id="UP000294257">
    <property type="component" value="Unassembled WGS sequence"/>
</dbReference>
<dbReference type="PROSITE" id="PS50850">
    <property type="entry name" value="MFS"/>
    <property type="match status" value="1"/>
</dbReference>
<name>A0A4Q7KRX8_9PSEU</name>
<dbReference type="PRINTS" id="PR01036">
    <property type="entry name" value="TCRTETB"/>
</dbReference>
<dbReference type="InterPro" id="IPR020846">
    <property type="entry name" value="MFS_dom"/>
</dbReference>
<feature type="transmembrane region" description="Helical" evidence="7">
    <location>
        <begin position="186"/>
        <end position="208"/>
    </location>
</feature>
<evidence type="ECO:0000256" key="1">
    <source>
        <dbReference type="ARBA" id="ARBA00004651"/>
    </source>
</evidence>
<feature type="transmembrane region" description="Helical" evidence="7">
    <location>
        <begin position="214"/>
        <end position="235"/>
    </location>
</feature>
<feature type="transmembrane region" description="Helical" evidence="7">
    <location>
        <begin position="153"/>
        <end position="174"/>
    </location>
</feature>
<sequence length="460" mass="45471">MFAVIALVAFVTSVDNTIVATAAPSIAAELGLGLTATQWVTLGYMLPFAGLLLAGGAVIDRWGARPVLSAGLAVFGVGAIVGGLAGSAFVLITGRAVQGAAAALVVPATLSLLRTSVAPGKRPTGVAIWTASLAVALAAGPAIGGAVSEHLGWSWIFFGNVPFAVAPLLIIARLRVGRADPEQSSTLAPTALALGCAAMVLGTAALVGLGDHAAYGPVPWTAFAGAALIASVLFVHHDRRSHHPIVPRSLLRTRPIAGGLVVQLLWGLGVSGAFFFTPMAHQAALGIGPTAAAVPLVLVAVALVLATPFVAPAVRVFGPRATVAAGLIAVAAGLFAVAAVNHLPAVGPRIPGLILVGAGSAFTTPLTSHALDAAPESRSGTVSGLLTASRELSSALGVALIGAVLAVVARGDGLAVGYTAGLVVAGALELLAALAAALMLAPRTGVVREAQSDSRACSPT</sequence>
<evidence type="ECO:0000256" key="4">
    <source>
        <dbReference type="ARBA" id="ARBA00022692"/>
    </source>
</evidence>
<gene>
    <name evidence="9" type="ORF">EV193_104464</name>
</gene>
<dbReference type="InterPro" id="IPR011701">
    <property type="entry name" value="MFS"/>
</dbReference>
<evidence type="ECO:0000313" key="9">
    <source>
        <dbReference type="EMBL" id="RZS39247.1"/>
    </source>
</evidence>
<evidence type="ECO:0000256" key="5">
    <source>
        <dbReference type="ARBA" id="ARBA00022989"/>
    </source>
</evidence>
<keyword evidence="6 7" id="KW-0472">Membrane</keyword>
<evidence type="ECO:0000256" key="2">
    <source>
        <dbReference type="ARBA" id="ARBA00022448"/>
    </source>
</evidence>
<dbReference type="SUPFAM" id="SSF103473">
    <property type="entry name" value="MFS general substrate transporter"/>
    <property type="match status" value="1"/>
</dbReference>
<dbReference type="GO" id="GO:0022857">
    <property type="term" value="F:transmembrane transporter activity"/>
    <property type="evidence" value="ECO:0007669"/>
    <property type="project" value="InterPro"/>
</dbReference>
<protein>
    <submittedName>
        <fullName evidence="9">MFS transporter</fullName>
    </submittedName>
</protein>
<dbReference type="InterPro" id="IPR036259">
    <property type="entry name" value="MFS_trans_sf"/>
</dbReference>
<feature type="transmembrane region" description="Helical" evidence="7">
    <location>
        <begin position="71"/>
        <end position="90"/>
    </location>
</feature>
<evidence type="ECO:0000256" key="6">
    <source>
        <dbReference type="ARBA" id="ARBA00023136"/>
    </source>
</evidence>
<keyword evidence="4 7" id="KW-0812">Transmembrane</keyword>
<proteinExistence type="predicted"/>
<dbReference type="GO" id="GO:0005886">
    <property type="term" value="C:plasma membrane"/>
    <property type="evidence" value="ECO:0007669"/>
    <property type="project" value="UniProtKB-SubCell"/>
</dbReference>
<dbReference type="AlphaFoldDB" id="A0A4Q7KRX8"/>